<protein>
    <recommendedName>
        <fullName evidence="3">Peptide hydrolase</fullName>
        <ecNumber evidence="3">3.4.-.-</ecNumber>
    </recommendedName>
</protein>
<dbReference type="FunFam" id="3.40.630.10:FF:000307">
    <property type="entry name" value="Peptide hydrolase"/>
    <property type="match status" value="1"/>
</dbReference>
<dbReference type="GO" id="GO:0008233">
    <property type="term" value="F:peptidase activity"/>
    <property type="evidence" value="ECO:0007669"/>
    <property type="project" value="UniProtKB-KW"/>
</dbReference>
<dbReference type="GO" id="GO:0016603">
    <property type="term" value="F:glutaminyl-peptide cyclotransferase activity"/>
    <property type="evidence" value="ECO:0007669"/>
    <property type="project" value="TreeGrafter"/>
</dbReference>
<dbReference type="STRING" id="200324.A0A2N5VBM3"/>
<dbReference type="AlphaFoldDB" id="A0A2N5VBM3"/>
<keyword evidence="3" id="KW-0378">Hydrolase</keyword>
<dbReference type="EMBL" id="PGCJ01000111">
    <property type="protein sequence ID" value="PLW47407.1"/>
    <property type="molecule type" value="Genomic_DNA"/>
</dbReference>
<evidence type="ECO:0000256" key="2">
    <source>
        <dbReference type="ARBA" id="ARBA00023315"/>
    </source>
</evidence>
<dbReference type="PANTHER" id="PTHR12283">
    <property type="entry name" value="GLUTAMINYL-PEPTIDE CYCLOTRANSFERASE"/>
    <property type="match status" value="1"/>
</dbReference>
<evidence type="ECO:0000313" key="5">
    <source>
        <dbReference type="EMBL" id="PLW47407.1"/>
    </source>
</evidence>
<evidence type="ECO:0000256" key="1">
    <source>
        <dbReference type="ARBA" id="ARBA00022679"/>
    </source>
</evidence>
<feature type="domain" description="Peptidase M28" evidence="4">
    <location>
        <begin position="282"/>
        <end position="536"/>
    </location>
</feature>
<sequence>MAEPSIELYQLDGQLGHRVLPLDHQDLQSHSPVIQLQTQRPAWPPSVLWDLGILKAQQVFKMVHTTRASVEIRRREELQIPPLLPELGDFVLVVAPSQSRLPLMDLSSTPSTRLKSHRREGKLPTAKRWNHRVSIAWACLTVFLGLIAQEHVSFQASASSLKNDNYNTQVLDHSINLIFNLSNPDPVLNFYNPDSLLSKILIPRPVQSQNLTDCRELFAQHFQSLSHRFEVPLHSNLYVNSRDPPSYSPTPLKEIQTWKLEAHSFQDSTPYGTKSFVNQVFTHDPTAPLRLVLAAHMDSKFFPHPPEDQFVGATDSAAPLAIILEVAKALTPLLDKKLAHDIKLGQAGMTSERVTLQIILFDGEEAFRDWSATDSLYGARALAEKWTEPLRTPTATMKKVRSIDQIESFILYDLLGSPSPEIHHFFPETAWLFDAFQKVEERLMRQSTFNMFASLSLANHLDLNNFQEKVRNRRPFFVKRVPGQASVYGIIEDDHLPFSKEGVPILHLIAAPFPQVWHTIHDDVSALDLGTILEWNLISQVAIVQHLGLETFLDGYLSGRRDEL</sequence>
<keyword evidence="2" id="KW-0012">Acyltransferase</keyword>
<keyword evidence="3" id="KW-0862">Zinc</keyword>
<evidence type="ECO:0000313" key="6">
    <source>
        <dbReference type="Proteomes" id="UP000235388"/>
    </source>
</evidence>
<gene>
    <name evidence="5" type="ORF">PCANC_05871</name>
</gene>
<keyword evidence="1" id="KW-0808">Transferase</keyword>
<keyword evidence="3" id="KW-0479">Metal-binding</keyword>
<dbReference type="EC" id="3.4.-.-" evidence="3"/>
<dbReference type="GO" id="GO:0006508">
    <property type="term" value="P:proteolysis"/>
    <property type="evidence" value="ECO:0007669"/>
    <property type="project" value="UniProtKB-KW"/>
</dbReference>
<evidence type="ECO:0000256" key="3">
    <source>
        <dbReference type="RuleBase" id="RU361240"/>
    </source>
</evidence>
<organism evidence="5 6">
    <name type="scientific">Puccinia coronata f. sp. avenae</name>
    <dbReference type="NCBI Taxonomy" id="200324"/>
    <lineage>
        <taxon>Eukaryota</taxon>
        <taxon>Fungi</taxon>
        <taxon>Dikarya</taxon>
        <taxon>Basidiomycota</taxon>
        <taxon>Pucciniomycotina</taxon>
        <taxon>Pucciniomycetes</taxon>
        <taxon>Pucciniales</taxon>
        <taxon>Pucciniaceae</taxon>
        <taxon>Puccinia</taxon>
    </lineage>
</organism>
<dbReference type="GO" id="GO:0008270">
    <property type="term" value="F:zinc ion binding"/>
    <property type="evidence" value="ECO:0007669"/>
    <property type="project" value="TreeGrafter"/>
</dbReference>
<name>A0A2N5VBM3_9BASI</name>
<dbReference type="SUPFAM" id="SSF53187">
    <property type="entry name" value="Zn-dependent exopeptidases"/>
    <property type="match status" value="1"/>
</dbReference>
<dbReference type="InterPro" id="IPR007484">
    <property type="entry name" value="Peptidase_M28"/>
</dbReference>
<dbReference type="Proteomes" id="UP000235388">
    <property type="component" value="Unassembled WGS sequence"/>
</dbReference>
<dbReference type="OrthoDB" id="3907302at2759"/>
<dbReference type="Gene3D" id="3.40.630.10">
    <property type="entry name" value="Zn peptidases"/>
    <property type="match status" value="1"/>
</dbReference>
<evidence type="ECO:0000259" key="4">
    <source>
        <dbReference type="Pfam" id="PF04389"/>
    </source>
</evidence>
<accession>A0A2N5VBM3</accession>
<dbReference type="InterPro" id="IPR040234">
    <property type="entry name" value="QC/QCL"/>
</dbReference>
<keyword evidence="6" id="KW-1185">Reference proteome</keyword>
<dbReference type="Pfam" id="PF04389">
    <property type="entry name" value="Peptidase_M28"/>
    <property type="match status" value="1"/>
</dbReference>
<reference evidence="5 6" key="1">
    <citation type="submission" date="2017-11" db="EMBL/GenBank/DDBJ databases">
        <title>De novo assembly and phasing of dikaryotic genomes from two isolates of Puccinia coronata f. sp. avenae, the causal agent of oat crown rust.</title>
        <authorList>
            <person name="Miller M.E."/>
            <person name="Zhang Y."/>
            <person name="Omidvar V."/>
            <person name="Sperschneider J."/>
            <person name="Schwessinger B."/>
            <person name="Raley C."/>
            <person name="Palmer J.M."/>
            <person name="Garnica D."/>
            <person name="Upadhyaya N."/>
            <person name="Rathjen J."/>
            <person name="Taylor J.M."/>
            <person name="Park R.F."/>
            <person name="Dodds P.N."/>
            <person name="Hirsch C.D."/>
            <person name="Kianian S.F."/>
            <person name="Figueroa M."/>
        </authorList>
    </citation>
    <scope>NUCLEOTIDE SEQUENCE [LARGE SCALE GENOMIC DNA]</scope>
    <source>
        <strain evidence="5">12NC29</strain>
    </source>
</reference>
<comment type="caution">
    <text evidence="5">The sequence shown here is derived from an EMBL/GenBank/DDBJ whole genome shotgun (WGS) entry which is preliminary data.</text>
</comment>
<dbReference type="PANTHER" id="PTHR12283:SF6">
    <property type="entry name" value="GLUTAMINYL-PEPTIDE CYCLOTRANSFERASE-RELATED"/>
    <property type="match status" value="1"/>
</dbReference>
<comment type="similarity">
    <text evidence="3">Belongs to the peptidase M28 family.</text>
</comment>
<proteinExistence type="inferred from homology"/>
<keyword evidence="3" id="KW-0645">Protease</keyword>